<proteinExistence type="predicted"/>
<keyword evidence="2" id="KW-1185">Reference proteome</keyword>
<evidence type="ECO:0000313" key="2">
    <source>
        <dbReference type="Proteomes" id="UP001386955"/>
    </source>
</evidence>
<organism evidence="1 2">
    <name type="scientific">Psophocarpus tetragonolobus</name>
    <name type="common">Winged bean</name>
    <name type="synonym">Dolichos tetragonolobus</name>
    <dbReference type="NCBI Taxonomy" id="3891"/>
    <lineage>
        <taxon>Eukaryota</taxon>
        <taxon>Viridiplantae</taxon>
        <taxon>Streptophyta</taxon>
        <taxon>Embryophyta</taxon>
        <taxon>Tracheophyta</taxon>
        <taxon>Spermatophyta</taxon>
        <taxon>Magnoliopsida</taxon>
        <taxon>eudicotyledons</taxon>
        <taxon>Gunneridae</taxon>
        <taxon>Pentapetalae</taxon>
        <taxon>rosids</taxon>
        <taxon>fabids</taxon>
        <taxon>Fabales</taxon>
        <taxon>Fabaceae</taxon>
        <taxon>Papilionoideae</taxon>
        <taxon>50 kb inversion clade</taxon>
        <taxon>NPAAA clade</taxon>
        <taxon>indigoferoid/millettioid clade</taxon>
        <taxon>Phaseoleae</taxon>
        <taxon>Psophocarpus</taxon>
    </lineage>
</organism>
<comment type="caution">
    <text evidence="1">The sequence shown here is derived from an EMBL/GenBank/DDBJ whole genome shotgun (WGS) entry which is preliminary data.</text>
</comment>
<gene>
    <name evidence="1" type="ORF">VNO78_22796</name>
</gene>
<accession>A0AAN9S2Z5</accession>
<dbReference type="EMBL" id="JAYMYS010000006">
    <property type="protein sequence ID" value="KAK7387997.1"/>
    <property type="molecule type" value="Genomic_DNA"/>
</dbReference>
<dbReference type="AlphaFoldDB" id="A0AAN9S2Z5"/>
<sequence>MNLMRATQFTNKNKSSMAIPVEKNSSPRSGLEKNIKFFLWQLSHECIPSFDFLLSHHVGQSSICGVRSKTLEDTFFSCDVASTIWMRLHVGLTPPQRSVLKLYSFYCAVNMVSQVSSLTCAFLGADMHNGETQLVRCLHAQTGQVVVHVDDSALKCSGPAGYGGICRDINGRGFFVFMVML</sequence>
<reference evidence="1 2" key="1">
    <citation type="submission" date="2024-01" db="EMBL/GenBank/DDBJ databases">
        <title>The genomes of 5 underutilized Papilionoideae crops provide insights into root nodulation and disease resistanc.</title>
        <authorList>
            <person name="Jiang F."/>
        </authorList>
    </citation>
    <scope>NUCLEOTIDE SEQUENCE [LARGE SCALE GENOMIC DNA]</scope>
    <source>
        <strain evidence="1">DUOXIRENSHENG_FW03</strain>
        <tissue evidence="1">Leaves</tissue>
    </source>
</reference>
<evidence type="ECO:0000313" key="1">
    <source>
        <dbReference type="EMBL" id="KAK7387997.1"/>
    </source>
</evidence>
<dbReference type="Proteomes" id="UP001386955">
    <property type="component" value="Unassembled WGS sequence"/>
</dbReference>
<protein>
    <submittedName>
        <fullName evidence="1">Uncharacterized protein</fullName>
    </submittedName>
</protein>
<name>A0AAN9S2Z5_PSOTE</name>